<proteinExistence type="predicted"/>
<evidence type="ECO:0000313" key="3">
    <source>
        <dbReference type="Proteomes" id="UP000656548"/>
    </source>
</evidence>
<name>A0ABR9LAW0_9PSEU</name>
<organism evidence="2 3">
    <name type="scientific">Amycolatopsis roodepoortensis</name>
    <dbReference type="NCBI Taxonomy" id="700274"/>
    <lineage>
        <taxon>Bacteria</taxon>
        <taxon>Bacillati</taxon>
        <taxon>Actinomycetota</taxon>
        <taxon>Actinomycetes</taxon>
        <taxon>Pseudonocardiales</taxon>
        <taxon>Pseudonocardiaceae</taxon>
        <taxon>Amycolatopsis</taxon>
    </lineage>
</organism>
<gene>
    <name evidence="2" type="ORF">H4W30_004762</name>
</gene>
<feature type="domain" description="ARB-07466-like C-terminal" evidence="1">
    <location>
        <begin position="68"/>
        <end position="131"/>
    </location>
</feature>
<dbReference type="EMBL" id="JADBEJ010000005">
    <property type="protein sequence ID" value="MBE1577702.1"/>
    <property type="molecule type" value="Genomic_DNA"/>
</dbReference>
<protein>
    <recommendedName>
        <fullName evidence="1">ARB-07466-like C-terminal domain-containing protein</fullName>
    </recommendedName>
</protein>
<reference evidence="2 3" key="1">
    <citation type="submission" date="2020-10" db="EMBL/GenBank/DDBJ databases">
        <title>Sequencing the genomes of 1000 actinobacteria strains.</title>
        <authorList>
            <person name="Klenk H.-P."/>
        </authorList>
    </citation>
    <scope>NUCLEOTIDE SEQUENCE [LARGE SCALE GENOMIC DNA]</scope>
    <source>
        <strain evidence="2 3">DSM 46661</strain>
    </source>
</reference>
<accession>A0ABR9LAW0</accession>
<comment type="caution">
    <text evidence="2">The sequence shown here is derived from an EMBL/GenBank/DDBJ whole genome shotgun (WGS) entry which is preliminary data.</text>
</comment>
<dbReference type="Proteomes" id="UP000656548">
    <property type="component" value="Unassembled WGS sequence"/>
</dbReference>
<evidence type="ECO:0000259" key="1">
    <source>
        <dbReference type="Pfam" id="PF26571"/>
    </source>
</evidence>
<evidence type="ECO:0000313" key="2">
    <source>
        <dbReference type="EMBL" id="MBE1577702.1"/>
    </source>
</evidence>
<dbReference type="InterPro" id="IPR058593">
    <property type="entry name" value="ARB_07466-like_C"/>
</dbReference>
<dbReference type="RefSeq" id="WP_192744827.1">
    <property type="nucleotide sequence ID" value="NZ_JADBEJ010000005.1"/>
</dbReference>
<keyword evidence="3" id="KW-1185">Reference proteome</keyword>
<dbReference type="Pfam" id="PF26571">
    <property type="entry name" value="VldE"/>
    <property type="match status" value="1"/>
</dbReference>
<sequence length="156" mass="17301">MAVAQGSTCATGTTGQLRTVWPLEQANMPDPASGGRINPHPLTLVQTLRANGMTDRERSRLLRTPASQPELDHPQGRACDIMFNPHSHPSAAEGSQSRAWLITHQANLGIHYLIWQGRCWSADNPTWVSYRSSAYDCPNPNNLTGCHYDHIHVSMY</sequence>